<evidence type="ECO:0000313" key="10">
    <source>
        <dbReference type="Proteomes" id="UP001148313"/>
    </source>
</evidence>
<proteinExistence type="inferred from homology"/>
<dbReference type="Pfam" id="PF24986">
    <property type="entry name" value="PRC_RimM"/>
    <property type="match status" value="1"/>
</dbReference>
<organism evidence="9 10">
    <name type="scientific">Hoeflea poritis</name>
    <dbReference type="NCBI Taxonomy" id="2993659"/>
    <lineage>
        <taxon>Bacteria</taxon>
        <taxon>Pseudomonadati</taxon>
        <taxon>Pseudomonadota</taxon>
        <taxon>Alphaproteobacteria</taxon>
        <taxon>Hyphomicrobiales</taxon>
        <taxon>Rhizobiaceae</taxon>
        <taxon>Hoeflea</taxon>
    </lineage>
</organism>
<evidence type="ECO:0000256" key="6">
    <source>
        <dbReference type="SAM" id="MobiDB-lite"/>
    </source>
</evidence>
<accession>A0ABT4VLS8</accession>
<evidence type="ECO:0000259" key="8">
    <source>
        <dbReference type="Pfam" id="PF24986"/>
    </source>
</evidence>
<dbReference type="InterPro" id="IPR002676">
    <property type="entry name" value="RimM_N"/>
</dbReference>
<dbReference type="InterPro" id="IPR009000">
    <property type="entry name" value="Transl_B-barrel_sf"/>
</dbReference>
<dbReference type="NCBIfam" id="TIGR02273">
    <property type="entry name" value="16S_RimM"/>
    <property type="match status" value="1"/>
</dbReference>
<reference evidence="9" key="1">
    <citation type="submission" date="2022-11" db="EMBL/GenBank/DDBJ databases">
        <title>Hoeflea poritis sp. nov., isolated from scleractinian coral Porites lutea.</title>
        <authorList>
            <person name="Zhang G."/>
            <person name="Wei Q."/>
            <person name="Cai L."/>
        </authorList>
    </citation>
    <scope>NUCLEOTIDE SEQUENCE</scope>
    <source>
        <strain evidence="9">E7-10</strain>
    </source>
</reference>
<evidence type="ECO:0000256" key="3">
    <source>
        <dbReference type="ARBA" id="ARBA00022552"/>
    </source>
</evidence>
<feature type="domain" description="Ribosome maturation factor RimM PRC barrel" evidence="8">
    <location>
        <begin position="102"/>
        <end position="165"/>
    </location>
</feature>
<keyword evidence="2 5" id="KW-0690">Ribosome biogenesis</keyword>
<comment type="domain">
    <text evidence="5">The PRC barrel domain binds ribosomal protein uS19.</text>
</comment>
<evidence type="ECO:0000256" key="2">
    <source>
        <dbReference type="ARBA" id="ARBA00022517"/>
    </source>
</evidence>
<protein>
    <recommendedName>
        <fullName evidence="5">Ribosome maturation factor RimM</fullName>
    </recommendedName>
</protein>
<feature type="domain" description="RimM N-terminal" evidence="7">
    <location>
        <begin position="10"/>
        <end position="87"/>
    </location>
</feature>
<dbReference type="Gene3D" id="2.30.30.240">
    <property type="entry name" value="PRC-barrel domain"/>
    <property type="match status" value="1"/>
</dbReference>
<dbReference type="HAMAP" id="MF_00014">
    <property type="entry name" value="Ribosome_mat_RimM"/>
    <property type="match status" value="1"/>
</dbReference>
<keyword evidence="10" id="KW-1185">Reference proteome</keyword>
<comment type="similarity">
    <text evidence="5">Belongs to the RimM family.</text>
</comment>
<keyword evidence="3 5" id="KW-0698">rRNA processing</keyword>
<dbReference type="Gene3D" id="2.40.30.60">
    <property type="entry name" value="RimM"/>
    <property type="match status" value="1"/>
</dbReference>
<dbReference type="PANTHER" id="PTHR33692:SF1">
    <property type="entry name" value="RIBOSOME MATURATION FACTOR RIMM"/>
    <property type="match status" value="1"/>
</dbReference>
<sequence>MAQTDDLIVMAEIGAPHGVRGELRARAFTADPLAIGDYGSLVDANGRVFTVLSVRPTKNVVILRLEGVGSREAAEALKGLQLHIPRSRLEDGTLDDEEFFQSDLVGLAVRDAGGTDYGTVIAMHNFGAGDILEIRLSKGRASMIPFSEAAVPDIDFETGVLTVDPLAAGLDDPQESQGPGSRRRRPANKAAGKTGGERQ</sequence>
<dbReference type="PANTHER" id="PTHR33692">
    <property type="entry name" value="RIBOSOME MATURATION FACTOR RIMM"/>
    <property type="match status" value="1"/>
</dbReference>
<dbReference type="InterPro" id="IPR011033">
    <property type="entry name" value="PRC_barrel-like_sf"/>
</dbReference>
<evidence type="ECO:0000256" key="4">
    <source>
        <dbReference type="ARBA" id="ARBA00023186"/>
    </source>
</evidence>
<evidence type="ECO:0000256" key="5">
    <source>
        <dbReference type="HAMAP-Rule" id="MF_00014"/>
    </source>
</evidence>
<gene>
    <name evidence="5 9" type="primary">rimM</name>
    <name evidence="9" type="ORF">OOZ53_09385</name>
</gene>
<comment type="subunit">
    <text evidence="5">Binds ribosomal protein uS19.</text>
</comment>
<feature type="region of interest" description="Disordered" evidence="6">
    <location>
        <begin position="165"/>
        <end position="199"/>
    </location>
</feature>
<evidence type="ECO:0000256" key="1">
    <source>
        <dbReference type="ARBA" id="ARBA00022490"/>
    </source>
</evidence>
<keyword evidence="4 5" id="KW-0143">Chaperone</keyword>
<dbReference type="RefSeq" id="WP_271089210.1">
    <property type="nucleotide sequence ID" value="NZ_JAPJZH010000005.1"/>
</dbReference>
<keyword evidence="1 5" id="KW-0963">Cytoplasm</keyword>
<evidence type="ECO:0000313" key="9">
    <source>
        <dbReference type="EMBL" id="MDA4845559.1"/>
    </source>
</evidence>
<evidence type="ECO:0000259" key="7">
    <source>
        <dbReference type="Pfam" id="PF01782"/>
    </source>
</evidence>
<comment type="subcellular location">
    <subcellularLocation>
        <location evidence="5">Cytoplasm</location>
    </subcellularLocation>
</comment>
<dbReference type="InterPro" id="IPR056792">
    <property type="entry name" value="PRC_RimM"/>
</dbReference>
<dbReference type="InterPro" id="IPR011961">
    <property type="entry name" value="RimM"/>
</dbReference>
<dbReference type="SUPFAM" id="SSF50346">
    <property type="entry name" value="PRC-barrel domain"/>
    <property type="match status" value="1"/>
</dbReference>
<dbReference type="Pfam" id="PF01782">
    <property type="entry name" value="RimM"/>
    <property type="match status" value="1"/>
</dbReference>
<dbReference type="SUPFAM" id="SSF50447">
    <property type="entry name" value="Translation proteins"/>
    <property type="match status" value="1"/>
</dbReference>
<name>A0ABT4VLS8_9HYPH</name>
<dbReference type="EMBL" id="JAPJZH010000005">
    <property type="protein sequence ID" value="MDA4845559.1"/>
    <property type="molecule type" value="Genomic_DNA"/>
</dbReference>
<comment type="caution">
    <text evidence="9">The sequence shown here is derived from an EMBL/GenBank/DDBJ whole genome shotgun (WGS) entry which is preliminary data.</text>
</comment>
<dbReference type="Proteomes" id="UP001148313">
    <property type="component" value="Unassembled WGS sequence"/>
</dbReference>
<comment type="function">
    <text evidence="5">An accessory protein needed during the final step in the assembly of 30S ribosomal subunit, possibly for assembly of the head region. Essential for efficient processing of 16S rRNA. May be needed both before and after RbfA during the maturation of 16S rRNA. It has affinity for free ribosomal 30S subunits but not for 70S ribosomes.</text>
</comment>
<dbReference type="InterPro" id="IPR036976">
    <property type="entry name" value="RimM_N_sf"/>
</dbReference>